<dbReference type="NCBIfam" id="NF006539">
    <property type="entry name" value="PRK09029.1"/>
    <property type="match status" value="1"/>
</dbReference>
<organism evidence="7 8">
    <name type="scientific">Candidatus Enterovibrio escicola</name>
    <dbReference type="NCBI Taxonomy" id="1927127"/>
    <lineage>
        <taxon>Bacteria</taxon>
        <taxon>Pseudomonadati</taxon>
        <taxon>Pseudomonadota</taxon>
        <taxon>Gammaproteobacteria</taxon>
        <taxon>Vibrionales</taxon>
        <taxon>Vibrionaceae</taxon>
        <taxon>Enterovibrio</taxon>
    </lineage>
</organism>
<dbReference type="GO" id="GO:0008756">
    <property type="term" value="F:o-succinylbenzoate-CoA ligase activity"/>
    <property type="evidence" value="ECO:0007669"/>
    <property type="project" value="UniProtKB-EC"/>
</dbReference>
<dbReference type="NCBIfam" id="TIGR01923">
    <property type="entry name" value="menE"/>
    <property type="match status" value="1"/>
</dbReference>
<evidence type="ECO:0000313" key="7">
    <source>
        <dbReference type="EMBL" id="PCS22263.1"/>
    </source>
</evidence>
<gene>
    <name evidence="7" type="ORF">BTN49_2156</name>
</gene>
<feature type="domain" description="AMP-dependent synthetase/ligase" evidence="6">
    <location>
        <begin position="16"/>
        <end position="112"/>
    </location>
</feature>
<dbReference type="InterPro" id="IPR000873">
    <property type="entry name" value="AMP-dep_synth/lig_dom"/>
</dbReference>
<evidence type="ECO:0000256" key="2">
    <source>
        <dbReference type="ARBA" id="ARBA00022428"/>
    </source>
</evidence>
<evidence type="ECO:0000256" key="1">
    <source>
        <dbReference type="ARBA" id="ARBA00006432"/>
    </source>
</evidence>
<dbReference type="GO" id="GO:0031956">
    <property type="term" value="F:medium-chain fatty acid-CoA ligase activity"/>
    <property type="evidence" value="ECO:0007669"/>
    <property type="project" value="TreeGrafter"/>
</dbReference>
<dbReference type="Pfam" id="PF00501">
    <property type="entry name" value="AMP-binding"/>
    <property type="match status" value="2"/>
</dbReference>
<comment type="similarity">
    <text evidence="1">Belongs to the ATP-dependent AMP-binding enzyme family.</text>
</comment>
<dbReference type="GO" id="GO:0006631">
    <property type="term" value="P:fatty acid metabolic process"/>
    <property type="evidence" value="ECO:0007669"/>
    <property type="project" value="TreeGrafter"/>
</dbReference>
<dbReference type="EMBL" id="NBYY01000023">
    <property type="protein sequence ID" value="PCS22263.1"/>
    <property type="molecule type" value="Genomic_DNA"/>
</dbReference>
<comment type="caution">
    <text evidence="7">The sequence shown here is derived from an EMBL/GenBank/DDBJ whole genome shotgun (WGS) entry which is preliminary data.</text>
</comment>
<dbReference type="RefSeq" id="WP_097356786.1">
    <property type="nucleotide sequence ID" value="NZ_CAWNJE010000018.1"/>
</dbReference>
<evidence type="ECO:0000256" key="5">
    <source>
        <dbReference type="ARBA" id="ARBA00022840"/>
    </source>
</evidence>
<dbReference type="SUPFAM" id="SSF56801">
    <property type="entry name" value="Acetyl-CoA synthetase-like"/>
    <property type="match status" value="1"/>
</dbReference>
<dbReference type="Gene3D" id="3.30.300.30">
    <property type="match status" value="1"/>
</dbReference>
<dbReference type="InterPro" id="IPR042099">
    <property type="entry name" value="ANL_N_sf"/>
</dbReference>
<dbReference type="Proteomes" id="UP000219020">
    <property type="component" value="Unassembled WGS sequence"/>
</dbReference>
<dbReference type="InterPro" id="IPR020845">
    <property type="entry name" value="AMP-binding_CS"/>
</dbReference>
<dbReference type="PROSITE" id="PS00455">
    <property type="entry name" value="AMP_BINDING"/>
    <property type="match status" value="1"/>
</dbReference>
<dbReference type="PANTHER" id="PTHR43201">
    <property type="entry name" value="ACYL-COA SYNTHETASE"/>
    <property type="match status" value="1"/>
</dbReference>
<evidence type="ECO:0000256" key="3">
    <source>
        <dbReference type="ARBA" id="ARBA00022598"/>
    </source>
</evidence>
<evidence type="ECO:0000313" key="8">
    <source>
        <dbReference type="Proteomes" id="UP000219020"/>
    </source>
</evidence>
<dbReference type="GO" id="GO:0005524">
    <property type="term" value="F:ATP binding"/>
    <property type="evidence" value="ECO:0007669"/>
    <property type="project" value="UniProtKB-KW"/>
</dbReference>
<dbReference type="EC" id="6.2.1.26" evidence="7"/>
<dbReference type="GO" id="GO:0009234">
    <property type="term" value="P:menaquinone biosynthetic process"/>
    <property type="evidence" value="ECO:0007669"/>
    <property type="project" value="UniProtKB-KW"/>
</dbReference>
<dbReference type="PANTHER" id="PTHR43201:SF5">
    <property type="entry name" value="MEDIUM-CHAIN ACYL-COA LIGASE ACSF2, MITOCHONDRIAL"/>
    <property type="match status" value="1"/>
</dbReference>
<keyword evidence="4" id="KW-0547">Nucleotide-binding</keyword>
<keyword evidence="3 7" id="KW-0436">Ligase</keyword>
<evidence type="ECO:0000256" key="4">
    <source>
        <dbReference type="ARBA" id="ARBA00022741"/>
    </source>
</evidence>
<dbReference type="InterPro" id="IPR045851">
    <property type="entry name" value="AMP-bd_C_sf"/>
</dbReference>
<dbReference type="AlphaFoldDB" id="A0A2A5T265"/>
<dbReference type="Gene3D" id="3.40.50.12780">
    <property type="entry name" value="N-terminal domain of ligase-like"/>
    <property type="match status" value="1"/>
</dbReference>
<dbReference type="CDD" id="cd17630">
    <property type="entry name" value="OSB_MenE-like"/>
    <property type="match status" value="1"/>
</dbReference>
<sequence length="463" mass="51403">MAAIHPIAFKAWPWSHWMQEQPEATAIIFGTSEITWRQLCDDVSRVHLSIVTNQHTIAHERVAIVSHNNYACLITMLAAWQNGWQTLMLNPTFSQRECNEIIERVGINVILNVVELKSLPDRDEMTLVGFNAVKHLTLTLTSGSTGAPKAVVHTANNHLASASGLLELIPFKCLDCWLLSLPLFHVSGLGIVWRWLIQGAMLKLADIKEKALITALEGCTHASLVPTQLQCVLEQGNCSSLHAVLLGGTEIPQSLVDEAERIGIQCWCGYGMTEMASTITAKRANGYFSVGDVLPNRELRLYKNGEVMVKGETLSPGYMVRGNILPLTDDWFATKDKGCWNEATSELQIIGRLDNMFICGGENVQPENLERILSLYSGISQIVIFPIDDDTWGKVPIAIIEGEIDSDEFLTWAKTQVLPYQCPKAVYSLPNNLSHSGIKLSRKALLDWLLLNLDNNFDTHGFA</sequence>
<reference evidence="8" key="1">
    <citation type="submission" date="2017-04" db="EMBL/GenBank/DDBJ databases">
        <title>Genome evolution of the luminous symbionts of deep sea anglerfish.</title>
        <authorList>
            <person name="Hendry T.A."/>
        </authorList>
    </citation>
    <scope>NUCLEOTIDE SEQUENCE [LARGE SCALE GENOMIC DNA]</scope>
</reference>
<keyword evidence="5" id="KW-0067">ATP-binding</keyword>
<accession>A0A2A5T265</accession>
<keyword evidence="2" id="KW-0474">Menaquinone biosynthesis</keyword>
<proteinExistence type="inferred from homology"/>
<keyword evidence="8" id="KW-1185">Reference proteome</keyword>
<name>A0A2A5T265_9GAMM</name>
<feature type="domain" description="AMP-dependent synthetase/ligase" evidence="6">
    <location>
        <begin position="137"/>
        <end position="318"/>
    </location>
</feature>
<dbReference type="GeneID" id="66952027"/>
<dbReference type="InterPro" id="IPR010192">
    <property type="entry name" value="MenE"/>
</dbReference>
<evidence type="ECO:0000259" key="6">
    <source>
        <dbReference type="Pfam" id="PF00501"/>
    </source>
</evidence>
<protein>
    <submittedName>
        <fullName evidence="7">O-succinylbenzoic acid--CoA ligase</fullName>
        <ecNumber evidence="7">6.2.1.26</ecNumber>
    </submittedName>
</protein>